<dbReference type="AlphaFoldDB" id="A0A844BCS4"/>
<proteinExistence type="predicted"/>
<feature type="transmembrane region" description="Helical" evidence="1">
    <location>
        <begin position="120"/>
        <end position="140"/>
    </location>
</feature>
<keyword evidence="1" id="KW-0472">Membrane</keyword>
<dbReference type="EMBL" id="WJBU01000023">
    <property type="protein sequence ID" value="MRD49366.1"/>
    <property type="molecule type" value="Genomic_DNA"/>
</dbReference>
<keyword evidence="3" id="KW-1185">Reference proteome</keyword>
<dbReference type="Proteomes" id="UP000487350">
    <property type="component" value="Unassembled WGS sequence"/>
</dbReference>
<dbReference type="RefSeq" id="WP_153586674.1">
    <property type="nucleotide sequence ID" value="NZ_WJBU01000023.1"/>
</dbReference>
<organism evidence="2 3">
    <name type="scientific">Caenimonas koreensis DSM 17982</name>
    <dbReference type="NCBI Taxonomy" id="1121255"/>
    <lineage>
        <taxon>Bacteria</taxon>
        <taxon>Pseudomonadati</taxon>
        <taxon>Pseudomonadota</taxon>
        <taxon>Betaproteobacteria</taxon>
        <taxon>Burkholderiales</taxon>
        <taxon>Comamonadaceae</taxon>
        <taxon>Caenimonas</taxon>
    </lineage>
</organism>
<comment type="caution">
    <text evidence="2">The sequence shown here is derived from an EMBL/GenBank/DDBJ whole genome shotgun (WGS) entry which is preliminary data.</text>
</comment>
<keyword evidence="1" id="KW-0812">Transmembrane</keyword>
<dbReference type="OrthoDB" id="508483at2"/>
<protein>
    <submittedName>
        <fullName evidence="2">Uncharacterized protein</fullName>
    </submittedName>
</protein>
<name>A0A844BCS4_9BURK</name>
<gene>
    <name evidence="2" type="ORF">GHT07_18985</name>
</gene>
<sequence length="217" mass="24361">MKVDLGSAYSWLEIDQAPETSGVYAWYSRLQISRADVEAVVADIQSHKTSGDEQRAKMAVERALDRFVFNPYRETPYRVELRGALKPRYGGEVNHEPSRSSSLVDRVVEQPDRFKSIAEILAGVAPGFTAPLYIGMAANLRVRLRKHKRRIIELRDTGGSPSTDDIVDAGFANQIAARGFEPTNLFVMIVEVPVDTSEHNDIENILNRINFPIFGRN</sequence>
<reference evidence="2 3" key="1">
    <citation type="submission" date="2019-11" db="EMBL/GenBank/DDBJ databases">
        <title>Caenimonas koreensis gen. nov., sp. nov., isolated from activated sludge.</title>
        <authorList>
            <person name="Seung H.R."/>
        </authorList>
    </citation>
    <scope>NUCLEOTIDE SEQUENCE [LARGE SCALE GENOMIC DNA]</scope>
    <source>
        <strain evidence="2 3">EMB320</strain>
    </source>
</reference>
<evidence type="ECO:0000256" key="1">
    <source>
        <dbReference type="SAM" id="Phobius"/>
    </source>
</evidence>
<accession>A0A844BCS4</accession>
<keyword evidence="1" id="KW-1133">Transmembrane helix</keyword>
<evidence type="ECO:0000313" key="2">
    <source>
        <dbReference type="EMBL" id="MRD49366.1"/>
    </source>
</evidence>
<evidence type="ECO:0000313" key="3">
    <source>
        <dbReference type="Proteomes" id="UP000487350"/>
    </source>
</evidence>